<protein>
    <recommendedName>
        <fullName evidence="2">Reverse transcriptase Ty1/copia-type domain-containing protein</fullName>
    </recommendedName>
</protein>
<feature type="compositionally biased region" description="Acidic residues" evidence="1">
    <location>
        <begin position="220"/>
        <end position="231"/>
    </location>
</feature>
<feature type="domain" description="Reverse transcriptase Ty1/copia-type" evidence="2">
    <location>
        <begin position="348"/>
        <end position="490"/>
    </location>
</feature>
<proteinExistence type="predicted"/>
<organism evidence="3">
    <name type="scientific">Tanacetum cinerariifolium</name>
    <name type="common">Dalmatian daisy</name>
    <name type="synonym">Chrysanthemum cinerariifolium</name>
    <dbReference type="NCBI Taxonomy" id="118510"/>
    <lineage>
        <taxon>Eukaryota</taxon>
        <taxon>Viridiplantae</taxon>
        <taxon>Streptophyta</taxon>
        <taxon>Embryophyta</taxon>
        <taxon>Tracheophyta</taxon>
        <taxon>Spermatophyta</taxon>
        <taxon>Magnoliopsida</taxon>
        <taxon>eudicotyledons</taxon>
        <taxon>Gunneridae</taxon>
        <taxon>Pentapetalae</taxon>
        <taxon>asterids</taxon>
        <taxon>campanulids</taxon>
        <taxon>Asterales</taxon>
        <taxon>Asteraceae</taxon>
        <taxon>Asteroideae</taxon>
        <taxon>Anthemideae</taxon>
        <taxon>Anthemidinae</taxon>
        <taxon>Tanacetum</taxon>
    </lineage>
</organism>
<accession>A0A699HHA3</accession>
<name>A0A699HHA3_TANCI</name>
<evidence type="ECO:0000259" key="2">
    <source>
        <dbReference type="Pfam" id="PF07727"/>
    </source>
</evidence>
<feature type="region of interest" description="Disordered" evidence="1">
    <location>
        <begin position="198"/>
        <end position="234"/>
    </location>
</feature>
<sequence>MMHKKFQMSSMGELTFFLGLQVKQKEDGIFNSQDKYVNEILNKFGFSDVKTASTPMETHKTLLKDEKGEDVDEHLYRSMIGSLTYLTSSRPDIMFVVDGKKVVLSEASIRRDLRFGDKGGIDCFSNEFIFEQLTLMGAKTTAWNEFSSSIASAVICLATDVTGNQSNGSAGKARVKTVRDKDYILLPLWTLDPLFSSSSKDSPDDGFKLSGKEEKKDVEDLGNENNEDLSTDELRVNQEKDANVNSTNNVNTVSLTVNAASIEDNAVDKNIVYECADDPNIPDLEEIGRTSDAENDDSGADMNNLDTYFQVSPTPTTRIYKDHPLEQVIEDLHSAPQTRRMSKNLEGHGLVFRSKLDERGIVIRNKAMLVAQGHTQEEGIDYDEIFTPVVRIEAIRLFLAYASFKDFVVYQMYVKSAFLYEKIKKEVYVCQPPGFEDPDFPEKVYKVEKALYGLHQAPRAWYEILSTYLLDNEFQRGTIDKTLFIKRDKSMQVKQKEDGIFNSQEKYVIEILNKFGFSDVKTSSTPMEIHKTLFKDEKGEDIDEHLYRSMIASLMYITSLRPDISLQYLKGQPKFGLWYPKDPPFDLEAYTGSDYAGASLYRKSTTGGCQFLWCRLISWKCKKQTVVVNSITKAEYITASNCCGQLKVNEEMFDTGVLTTIPTLIADSTRPKAKGIVMQEPSKATTTTLLIPSHVKDKGKGKLVKPEMPLMKKAQISLDEELAFKLQDEQQQEERIAKEKAQRIKEVNLAWEDVQAKIEAELKRCLEIVADDEDDVTIDATPLSSKSLTIIDYKIHKEGRKSYFQIIMADGSSQMYCTFSKMLKNFNREYLEVLWSIMKARFEKVQPVNLLNNILFQNLKTMFEHHVEDNIWKNQQGLVKMLNWKLFDSCGVYCMTMQNIVYYLLVEKMHPLARNTLHQMWNDVRLKVDYEVEMAYVLLRSVRLQLR</sequence>
<dbReference type="InterPro" id="IPR013103">
    <property type="entry name" value="RVT_2"/>
</dbReference>
<evidence type="ECO:0000313" key="3">
    <source>
        <dbReference type="EMBL" id="GEY18355.1"/>
    </source>
</evidence>
<gene>
    <name evidence="3" type="ORF">Tci_390329</name>
</gene>
<dbReference type="PANTHER" id="PTHR11439:SF509">
    <property type="entry name" value="RNA-DIRECTED DNA POLYMERASE"/>
    <property type="match status" value="1"/>
</dbReference>
<dbReference type="EMBL" id="BKCJ010158135">
    <property type="protein sequence ID" value="GEY18355.1"/>
    <property type="molecule type" value="Genomic_DNA"/>
</dbReference>
<dbReference type="CDD" id="cd09272">
    <property type="entry name" value="RNase_HI_RT_Ty1"/>
    <property type="match status" value="1"/>
</dbReference>
<feature type="region of interest" description="Disordered" evidence="1">
    <location>
        <begin position="282"/>
        <end position="303"/>
    </location>
</feature>
<dbReference type="AlphaFoldDB" id="A0A699HHA3"/>
<feature type="domain" description="Reverse transcriptase Ty1/copia-type" evidence="2">
    <location>
        <begin position="1"/>
        <end position="57"/>
    </location>
</feature>
<comment type="caution">
    <text evidence="3">The sequence shown here is derived from an EMBL/GenBank/DDBJ whole genome shotgun (WGS) entry which is preliminary data.</text>
</comment>
<dbReference type="PANTHER" id="PTHR11439">
    <property type="entry name" value="GAG-POL-RELATED RETROTRANSPOSON"/>
    <property type="match status" value="1"/>
</dbReference>
<evidence type="ECO:0000256" key="1">
    <source>
        <dbReference type="SAM" id="MobiDB-lite"/>
    </source>
</evidence>
<feature type="compositionally biased region" description="Basic and acidic residues" evidence="1">
    <location>
        <begin position="201"/>
        <end position="219"/>
    </location>
</feature>
<dbReference type="Pfam" id="PF07727">
    <property type="entry name" value="RVT_2"/>
    <property type="match status" value="2"/>
</dbReference>
<reference evidence="3" key="1">
    <citation type="journal article" date="2019" name="Sci. Rep.">
        <title>Draft genome of Tanacetum cinerariifolium, the natural source of mosquito coil.</title>
        <authorList>
            <person name="Yamashiro T."/>
            <person name="Shiraishi A."/>
            <person name="Satake H."/>
            <person name="Nakayama K."/>
        </authorList>
    </citation>
    <scope>NUCLEOTIDE SEQUENCE</scope>
</reference>